<evidence type="ECO:0000256" key="1">
    <source>
        <dbReference type="SAM" id="SignalP"/>
    </source>
</evidence>
<dbReference type="SUPFAM" id="SSF53474">
    <property type="entry name" value="alpha/beta-Hydrolases"/>
    <property type="match status" value="1"/>
</dbReference>
<keyword evidence="1" id="KW-0732">Signal</keyword>
<feature type="signal peptide" evidence="1">
    <location>
        <begin position="1"/>
        <end position="23"/>
    </location>
</feature>
<evidence type="ECO:0000313" key="2">
    <source>
        <dbReference type="EMBL" id="TDC18190.1"/>
    </source>
</evidence>
<protein>
    <recommendedName>
        <fullName evidence="4">Alpha/beta hydrolase</fullName>
    </recommendedName>
</protein>
<gene>
    <name evidence="2" type="ORF">E1284_06910</name>
</gene>
<accession>A0A4R4PAT9</accession>
<name>A0A4R4PAT9_9ACTN</name>
<dbReference type="EMBL" id="SMJW01000022">
    <property type="protein sequence ID" value="TDC18190.1"/>
    <property type="molecule type" value="Genomic_DNA"/>
</dbReference>
<reference evidence="2 3" key="1">
    <citation type="submission" date="2019-03" db="EMBL/GenBank/DDBJ databases">
        <title>Draft genome sequences of novel Actinobacteria.</title>
        <authorList>
            <person name="Sahin N."/>
            <person name="Ay H."/>
            <person name="Saygin H."/>
        </authorList>
    </citation>
    <scope>NUCLEOTIDE SEQUENCE [LARGE SCALE GENOMIC DNA]</scope>
    <source>
        <strain evidence="2 3">DSM 45347</strain>
    </source>
</reference>
<dbReference type="AlphaFoldDB" id="A0A4R4PAT9"/>
<proteinExistence type="predicted"/>
<keyword evidence="3" id="KW-1185">Reference proteome</keyword>
<dbReference type="Proteomes" id="UP000295431">
    <property type="component" value="Unassembled WGS sequence"/>
</dbReference>
<dbReference type="InterPro" id="IPR029058">
    <property type="entry name" value="AB_hydrolase_fold"/>
</dbReference>
<sequence length="445" mass="47418">MRRRTAIAALTALTTFTAPPAFATAAAGTAAPRELTGRHADGTAYTITVPPRWDGTLLLVANRQRLDDAFQEHVLRQGRAVAGTASRPGWRLGDDLRNIAATRAVFAGEVGAPARTIVMGDSQGGLLARGFVQYYGHLVDGALPACGGGAGTVAMWNAKLDAAWALKTLIDPDSPMSLVGITDADAEQAALTELVDRAKATPQGRARLALAAAFAQVPAWNDPAVPRPGPGDTRALVDGWIAGLPFGVGAPIRAVYEQYLGGNPSWNTGVDYRRQLRLSGRQRTITGIYRKAGADLRADLGRLAHAPRIAADPSALARAERFITYDGELRDPVLTLHTVGDPAGPVSDERAYRDTVTRAGSGSMLRQAFVDRAGHCTFSVAERVTTLSVLLERIDTGRWPAVTPSALRRRSGTDVLFTRAEPTAPARTWDAADTHRGERTQGKIR</sequence>
<evidence type="ECO:0000313" key="3">
    <source>
        <dbReference type="Proteomes" id="UP000295431"/>
    </source>
</evidence>
<dbReference type="OrthoDB" id="7197847at2"/>
<evidence type="ECO:0008006" key="4">
    <source>
        <dbReference type="Google" id="ProtNLM"/>
    </source>
</evidence>
<organism evidence="2 3">
    <name type="scientific">Actinomadura bangladeshensis</name>
    <dbReference type="NCBI Taxonomy" id="453573"/>
    <lineage>
        <taxon>Bacteria</taxon>
        <taxon>Bacillati</taxon>
        <taxon>Actinomycetota</taxon>
        <taxon>Actinomycetes</taxon>
        <taxon>Streptosporangiales</taxon>
        <taxon>Thermomonosporaceae</taxon>
        <taxon>Actinomadura</taxon>
    </lineage>
</organism>
<comment type="caution">
    <text evidence="2">The sequence shown here is derived from an EMBL/GenBank/DDBJ whole genome shotgun (WGS) entry which is preliminary data.</text>
</comment>
<dbReference type="RefSeq" id="WP_131938151.1">
    <property type="nucleotide sequence ID" value="NZ_BAAAMX010000059.1"/>
</dbReference>
<feature type="chain" id="PRO_5020745486" description="Alpha/beta hydrolase" evidence="1">
    <location>
        <begin position="24"/>
        <end position="445"/>
    </location>
</feature>